<keyword evidence="13" id="KW-1185">Reference proteome</keyword>
<evidence type="ECO:0000256" key="5">
    <source>
        <dbReference type="ARBA" id="ARBA00021843"/>
    </source>
</evidence>
<evidence type="ECO:0000256" key="1">
    <source>
        <dbReference type="ARBA" id="ARBA00001585"/>
    </source>
</evidence>
<comment type="caution">
    <text evidence="12">The sequence shown here is derived from an EMBL/GenBank/DDBJ whole genome shotgun (WGS) entry which is preliminary data.</text>
</comment>
<dbReference type="PANTHER" id="PTHR43722:SF1">
    <property type="entry name" value="PROLINE IMINOPEPTIDASE"/>
    <property type="match status" value="1"/>
</dbReference>
<evidence type="ECO:0000256" key="10">
    <source>
        <dbReference type="ARBA" id="ARBA00029605"/>
    </source>
</evidence>
<evidence type="ECO:0000256" key="7">
    <source>
        <dbReference type="ARBA" id="ARBA00022490"/>
    </source>
</evidence>
<comment type="subcellular location">
    <subcellularLocation>
        <location evidence="2">Cytoplasm</location>
    </subcellularLocation>
</comment>
<accession>A0ABW1S6K9</accession>
<protein>
    <recommendedName>
        <fullName evidence="5">Proline iminopeptidase</fullName>
        <ecNumber evidence="4">3.4.11.5</ecNumber>
    </recommendedName>
    <alternativeName>
        <fullName evidence="10">Prolyl aminopeptidase</fullName>
    </alternativeName>
</protein>
<reference evidence="13" key="1">
    <citation type="journal article" date="2019" name="Int. J. Syst. Evol. Microbiol.">
        <title>The Global Catalogue of Microorganisms (GCM) 10K type strain sequencing project: providing services to taxonomists for standard genome sequencing and annotation.</title>
        <authorList>
            <consortium name="The Broad Institute Genomics Platform"/>
            <consortium name="The Broad Institute Genome Sequencing Center for Infectious Disease"/>
            <person name="Wu L."/>
            <person name="Ma J."/>
        </authorList>
    </citation>
    <scope>NUCLEOTIDE SEQUENCE [LARGE SCALE GENOMIC DNA]</scope>
    <source>
        <strain evidence="13">CGMCC-1.15741</strain>
    </source>
</reference>
<evidence type="ECO:0000313" key="12">
    <source>
        <dbReference type="EMBL" id="MFC6197311.1"/>
    </source>
</evidence>
<dbReference type="PANTHER" id="PTHR43722">
    <property type="entry name" value="PROLINE IMINOPEPTIDASE"/>
    <property type="match status" value="1"/>
</dbReference>
<evidence type="ECO:0000256" key="4">
    <source>
        <dbReference type="ARBA" id="ARBA00012568"/>
    </source>
</evidence>
<evidence type="ECO:0000256" key="8">
    <source>
        <dbReference type="ARBA" id="ARBA00022670"/>
    </source>
</evidence>
<dbReference type="GO" id="GO:0016787">
    <property type="term" value="F:hydrolase activity"/>
    <property type="evidence" value="ECO:0007669"/>
    <property type="project" value="UniProtKB-KW"/>
</dbReference>
<sequence length="330" mass="36755">MSDLQEIVTPNGIQETLEIEIGGIRQVLNIRGTDRDNPILLFLHGGPGATEMPVAWTFQRPWEDYFTVVHWDQRGAGKTYRINDADAVAPTLTPDQITSDAINVIQFLEGHLDQRKVFLLGHSWGSVIGLRVAMERPDLLHAYIGMGQIIDFLENEEVGTERVIAAAETSDKADAVGGLLEILPYPDEGQLSLEKTGLQRSWSVYLGGLAAYRKDADFYFHAPRLAPTHNADDREAMNDGSLYSISNLWPQVADVSFKDVETLEVPVVQFLGRHDITTPPELTETWMADLQAPFKKQVWLEHSAHLGMIEQPGVVFMTLVNDVLPLAEAD</sequence>
<dbReference type="EC" id="3.4.11.5" evidence="4"/>
<organism evidence="12 13">
    <name type="scientific">Ponticaulis profundi</name>
    <dbReference type="NCBI Taxonomy" id="2665222"/>
    <lineage>
        <taxon>Bacteria</taxon>
        <taxon>Pseudomonadati</taxon>
        <taxon>Pseudomonadota</taxon>
        <taxon>Alphaproteobacteria</taxon>
        <taxon>Hyphomonadales</taxon>
        <taxon>Hyphomonadaceae</taxon>
        <taxon>Ponticaulis</taxon>
    </lineage>
</organism>
<keyword evidence="9 12" id="KW-0378">Hydrolase</keyword>
<feature type="domain" description="AB hydrolase-1" evidence="11">
    <location>
        <begin position="38"/>
        <end position="311"/>
    </location>
</feature>
<dbReference type="Pfam" id="PF00561">
    <property type="entry name" value="Abhydrolase_1"/>
    <property type="match status" value="1"/>
</dbReference>
<dbReference type="PRINTS" id="PR00793">
    <property type="entry name" value="PROAMNOPTASE"/>
</dbReference>
<evidence type="ECO:0000259" key="11">
    <source>
        <dbReference type="Pfam" id="PF00561"/>
    </source>
</evidence>
<dbReference type="InterPro" id="IPR029058">
    <property type="entry name" value="AB_hydrolase_fold"/>
</dbReference>
<proteinExistence type="inferred from homology"/>
<gene>
    <name evidence="12" type="ORF">ACFQDM_04435</name>
</gene>
<keyword evidence="7" id="KW-0963">Cytoplasm</keyword>
<dbReference type="InterPro" id="IPR002410">
    <property type="entry name" value="Peptidase_S33"/>
</dbReference>
<dbReference type="Gene3D" id="3.40.50.1820">
    <property type="entry name" value="alpha/beta hydrolase"/>
    <property type="match status" value="1"/>
</dbReference>
<dbReference type="InterPro" id="IPR005944">
    <property type="entry name" value="Pro_iminopeptidase"/>
</dbReference>
<evidence type="ECO:0000256" key="6">
    <source>
        <dbReference type="ARBA" id="ARBA00022438"/>
    </source>
</evidence>
<dbReference type="EMBL" id="JBHSSW010000004">
    <property type="protein sequence ID" value="MFC6197311.1"/>
    <property type="molecule type" value="Genomic_DNA"/>
</dbReference>
<dbReference type="Proteomes" id="UP001596303">
    <property type="component" value="Unassembled WGS sequence"/>
</dbReference>
<comment type="similarity">
    <text evidence="3">Belongs to the peptidase S33 family.</text>
</comment>
<dbReference type="RefSeq" id="WP_377376008.1">
    <property type="nucleotide sequence ID" value="NZ_JBHSSW010000004.1"/>
</dbReference>
<evidence type="ECO:0000256" key="2">
    <source>
        <dbReference type="ARBA" id="ARBA00004496"/>
    </source>
</evidence>
<evidence type="ECO:0000256" key="3">
    <source>
        <dbReference type="ARBA" id="ARBA00010088"/>
    </source>
</evidence>
<name>A0ABW1S6K9_9PROT</name>
<keyword evidence="6" id="KW-0031">Aminopeptidase</keyword>
<comment type="catalytic activity">
    <reaction evidence="1">
        <text>Release of N-terminal proline from a peptide.</text>
        <dbReference type="EC" id="3.4.11.5"/>
    </reaction>
</comment>
<dbReference type="SUPFAM" id="SSF53474">
    <property type="entry name" value="alpha/beta-Hydrolases"/>
    <property type="match status" value="1"/>
</dbReference>
<evidence type="ECO:0000256" key="9">
    <source>
        <dbReference type="ARBA" id="ARBA00022801"/>
    </source>
</evidence>
<dbReference type="InterPro" id="IPR000073">
    <property type="entry name" value="AB_hydrolase_1"/>
</dbReference>
<keyword evidence="8" id="KW-0645">Protease</keyword>
<evidence type="ECO:0000313" key="13">
    <source>
        <dbReference type="Proteomes" id="UP001596303"/>
    </source>
</evidence>